<organism evidence="3 4">
    <name type="scientific">Mesorhizobium jarvisii</name>
    <dbReference type="NCBI Taxonomy" id="1777867"/>
    <lineage>
        <taxon>Bacteria</taxon>
        <taxon>Pseudomonadati</taxon>
        <taxon>Pseudomonadota</taxon>
        <taxon>Alphaproteobacteria</taxon>
        <taxon>Hyphomicrobiales</taxon>
        <taxon>Phyllobacteriaceae</taxon>
        <taxon>Mesorhizobium</taxon>
    </lineage>
</organism>
<name>A0A6M7TFI9_9HYPH</name>
<dbReference type="SUPFAM" id="SSF111369">
    <property type="entry name" value="HlyD-like secretion proteins"/>
    <property type="match status" value="1"/>
</dbReference>
<dbReference type="PANTHER" id="PTHR30469">
    <property type="entry name" value="MULTIDRUG RESISTANCE PROTEIN MDTA"/>
    <property type="match status" value="1"/>
</dbReference>
<dbReference type="PANTHER" id="PTHR30469:SF15">
    <property type="entry name" value="HLYD FAMILY OF SECRETION PROTEINS"/>
    <property type="match status" value="1"/>
</dbReference>
<dbReference type="Proteomes" id="UP000275530">
    <property type="component" value="Unassembled WGS sequence"/>
</dbReference>
<dbReference type="EMBL" id="QZXA01000017">
    <property type="protein sequence ID" value="RJT28972.1"/>
    <property type="molecule type" value="Genomic_DNA"/>
</dbReference>
<evidence type="ECO:0000259" key="2">
    <source>
        <dbReference type="Pfam" id="PF25917"/>
    </source>
</evidence>
<dbReference type="InterPro" id="IPR006143">
    <property type="entry name" value="RND_pump_MFP"/>
</dbReference>
<evidence type="ECO:0000256" key="1">
    <source>
        <dbReference type="ARBA" id="ARBA00009477"/>
    </source>
</evidence>
<dbReference type="InterPro" id="IPR058625">
    <property type="entry name" value="MdtA-like_BSH"/>
</dbReference>
<keyword evidence="4" id="KW-1185">Reference proteome</keyword>
<dbReference type="Gene3D" id="2.40.50.100">
    <property type="match status" value="1"/>
</dbReference>
<comment type="similarity">
    <text evidence="1">Belongs to the membrane fusion protein (MFP) (TC 8.A.1) family.</text>
</comment>
<proteinExistence type="inferred from homology"/>
<protein>
    <submittedName>
        <fullName evidence="3">Efflux RND transporter periplasmic adaptor subunit</fullName>
    </submittedName>
</protein>
<dbReference type="GO" id="GO:0015562">
    <property type="term" value="F:efflux transmembrane transporter activity"/>
    <property type="evidence" value="ECO:0007669"/>
    <property type="project" value="TreeGrafter"/>
</dbReference>
<sequence>MRVLRKIRMRMPLLFAALLAASPAFAGTLTLAPTTVTEWKAVYGRVEARDTVPARARIGGLVVDLAVTEGELVKAGQKIATVQDDKIAFQVAALDAQLRALQAQLETAQSELTRGQTLVDKGVMTAQRLDQLRTEVDVARNQLAATEAQRSVIVQQGAEGDVFAPGDGRVLTVPVTRGAVIMAGEVVATIGGGGVFLRLAVPERYAGSLREGAAIRINAGGKEAPGRLAKIYPQIDNGRVIADVEVDDLDTNFIDARVLVELPVAERSALLVPASAIQTRSGIDFVRVAAGGGSVERAVVAGERTKRADGDYVEILTGLAAGDVVVTP</sequence>
<dbReference type="AlphaFoldDB" id="A0A6M7TFI9"/>
<dbReference type="Pfam" id="PF25917">
    <property type="entry name" value="BSH_RND"/>
    <property type="match status" value="1"/>
</dbReference>
<evidence type="ECO:0000313" key="3">
    <source>
        <dbReference type="EMBL" id="RJT28972.1"/>
    </source>
</evidence>
<comment type="caution">
    <text evidence="3">The sequence shown here is derived from an EMBL/GenBank/DDBJ whole genome shotgun (WGS) entry which is preliminary data.</text>
</comment>
<gene>
    <name evidence="3" type="ORF">D3242_30235</name>
</gene>
<dbReference type="Gene3D" id="1.10.287.470">
    <property type="entry name" value="Helix hairpin bin"/>
    <property type="match status" value="1"/>
</dbReference>
<accession>A0A6M7TFI9</accession>
<dbReference type="GO" id="GO:1990281">
    <property type="term" value="C:efflux pump complex"/>
    <property type="evidence" value="ECO:0007669"/>
    <property type="project" value="TreeGrafter"/>
</dbReference>
<dbReference type="NCBIfam" id="TIGR01730">
    <property type="entry name" value="RND_mfp"/>
    <property type="match status" value="1"/>
</dbReference>
<feature type="domain" description="Multidrug resistance protein MdtA-like barrel-sandwich hybrid" evidence="2">
    <location>
        <begin position="51"/>
        <end position="186"/>
    </location>
</feature>
<evidence type="ECO:0000313" key="4">
    <source>
        <dbReference type="Proteomes" id="UP000275530"/>
    </source>
</evidence>
<dbReference type="Gene3D" id="2.40.420.20">
    <property type="match status" value="1"/>
</dbReference>
<reference evidence="3 4" key="1">
    <citation type="submission" date="2018-09" db="EMBL/GenBank/DDBJ databases">
        <title>Mesorhizobium carmichaelinearum sp. nov. isolated from Carmichaelinea spp. root nodules in New Zealand.</title>
        <authorList>
            <person name="De Meyer S.E."/>
        </authorList>
    </citation>
    <scope>NUCLEOTIDE SEQUENCE [LARGE SCALE GENOMIC DNA]</scope>
    <source>
        <strain evidence="3 4">LMG 28313</strain>
    </source>
</reference>